<dbReference type="SMART" id="SM00915">
    <property type="entry name" value="Jacalin"/>
    <property type="match status" value="1"/>
</dbReference>
<name>A0A672FAH2_SALFA</name>
<dbReference type="Gene3D" id="2.100.10.30">
    <property type="entry name" value="Jacalin-like lectin domain"/>
    <property type="match status" value="1"/>
</dbReference>
<dbReference type="PROSITE" id="PS51752">
    <property type="entry name" value="JACALIN_LECTIN"/>
    <property type="match status" value="1"/>
</dbReference>
<keyword evidence="1 3" id="KW-0732">Signal</keyword>
<evidence type="ECO:0000313" key="5">
    <source>
        <dbReference type="Ensembl" id="ENSSFAP00005001105.1"/>
    </source>
</evidence>
<dbReference type="Proteomes" id="UP000472267">
    <property type="component" value="Chromosome 11"/>
</dbReference>
<dbReference type="Ensembl" id="ENSSFAT00005001165.1">
    <property type="protein sequence ID" value="ENSSFAP00005001105.1"/>
    <property type="gene ID" value="ENSSFAG00005000663.1"/>
</dbReference>
<accession>A0A672FAH2</accession>
<keyword evidence="2" id="KW-0430">Lectin</keyword>
<dbReference type="PANTHER" id="PTHR33589:SF3">
    <property type="entry name" value="ZYMOGEN GRANULE MEMBRANE PROTEIN 16-LIKE"/>
    <property type="match status" value="1"/>
</dbReference>
<evidence type="ECO:0000256" key="3">
    <source>
        <dbReference type="SAM" id="SignalP"/>
    </source>
</evidence>
<reference evidence="5" key="1">
    <citation type="submission" date="2019-06" db="EMBL/GenBank/DDBJ databases">
        <authorList>
            <consortium name="Wellcome Sanger Institute Data Sharing"/>
        </authorList>
    </citation>
    <scope>NUCLEOTIDE SEQUENCE [LARGE SCALE GENOMIC DNA]</scope>
</reference>
<dbReference type="SUPFAM" id="SSF51101">
    <property type="entry name" value="Mannose-binding lectins"/>
    <property type="match status" value="1"/>
</dbReference>
<feature type="signal peptide" evidence="3">
    <location>
        <begin position="1"/>
        <end position="16"/>
    </location>
</feature>
<evidence type="ECO:0000256" key="2">
    <source>
        <dbReference type="ARBA" id="ARBA00022734"/>
    </source>
</evidence>
<sequence>MFSLVVIAVLCTSCLAAPYDFSSFSLPVGGSSGDAFYTQGDGRISGIRVWENPNSYITGLQVRYGTTWSPTIGREVGTAQELLLQGHEAITQVSGKHSASYILQLYFVTSHGRILVAGQPTWYSFNMFPQYRGAVLKTLHGRVNSAGITSLGAQWGMFYFSNDQSDWL</sequence>
<dbReference type="GO" id="GO:0030246">
    <property type="term" value="F:carbohydrate binding"/>
    <property type="evidence" value="ECO:0007669"/>
    <property type="project" value="UniProtKB-KW"/>
</dbReference>
<gene>
    <name evidence="5" type="primary">LOC115396487</name>
</gene>
<protein>
    <recommendedName>
        <fullName evidence="4">Jacalin-type lectin domain-containing protein</fullName>
    </recommendedName>
</protein>
<dbReference type="InterPro" id="IPR052321">
    <property type="entry name" value="PolyBind_ProtTraffic"/>
</dbReference>
<evidence type="ECO:0000313" key="6">
    <source>
        <dbReference type="Proteomes" id="UP000472267"/>
    </source>
</evidence>
<evidence type="ECO:0000256" key="1">
    <source>
        <dbReference type="ARBA" id="ARBA00022729"/>
    </source>
</evidence>
<dbReference type="Pfam" id="PF01419">
    <property type="entry name" value="Jacalin"/>
    <property type="match status" value="1"/>
</dbReference>
<keyword evidence="6" id="KW-1185">Reference proteome</keyword>
<dbReference type="InterPro" id="IPR001229">
    <property type="entry name" value="Jacalin-like_lectin_dom"/>
</dbReference>
<dbReference type="PANTHER" id="PTHR33589">
    <property type="entry name" value="OS11G0524900 PROTEIN"/>
    <property type="match status" value="1"/>
</dbReference>
<organism evidence="5 6">
    <name type="scientific">Salarias fasciatus</name>
    <name type="common">Jewelled blenny</name>
    <name type="synonym">Blennius fasciatus</name>
    <dbReference type="NCBI Taxonomy" id="181472"/>
    <lineage>
        <taxon>Eukaryota</taxon>
        <taxon>Metazoa</taxon>
        <taxon>Chordata</taxon>
        <taxon>Craniata</taxon>
        <taxon>Vertebrata</taxon>
        <taxon>Euteleostomi</taxon>
        <taxon>Actinopterygii</taxon>
        <taxon>Neopterygii</taxon>
        <taxon>Teleostei</taxon>
        <taxon>Neoteleostei</taxon>
        <taxon>Acanthomorphata</taxon>
        <taxon>Ovalentaria</taxon>
        <taxon>Blenniimorphae</taxon>
        <taxon>Blenniiformes</taxon>
        <taxon>Blennioidei</taxon>
        <taxon>Blenniidae</taxon>
        <taxon>Salariinae</taxon>
        <taxon>Salarias</taxon>
    </lineage>
</organism>
<reference evidence="5" key="2">
    <citation type="submission" date="2025-08" db="UniProtKB">
        <authorList>
            <consortium name="Ensembl"/>
        </authorList>
    </citation>
    <scope>IDENTIFICATION</scope>
</reference>
<evidence type="ECO:0000259" key="4">
    <source>
        <dbReference type="PROSITE" id="PS51752"/>
    </source>
</evidence>
<reference evidence="5" key="3">
    <citation type="submission" date="2025-09" db="UniProtKB">
        <authorList>
            <consortium name="Ensembl"/>
        </authorList>
    </citation>
    <scope>IDENTIFICATION</scope>
</reference>
<feature type="chain" id="PRO_5025440789" description="Jacalin-type lectin domain-containing protein" evidence="3">
    <location>
        <begin position="17"/>
        <end position="168"/>
    </location>
</feature>
<proteinExistence type="predicted"/>
<feature type="domain" description="Jacalin-type lectin" evidence="4">
    <location>
        <begin position="22"/>
        <end position="157"/>
    </location>
</feature>
<dbReference type="InterPro" id="IPR036404">
    <property type="entry name" value="Jacalin-like_lectin_dom_sf"/>
</dbReference>
<dbReference type="AlphaFoldDB" id="A0A672FAH2"/>